<keyword evidence="3" id="KW-0479">Metal-binding</keyword>
<name>A0A518FZN9_9BACT</name>
<keyword evidence="5" id="KW-0411">Iron-sulfur</keyword>
<evidence type="ECO:0000256" key="1">
    <source>
        <dbReference type="ARBA" id="ARBA00001966"/>
    </source>
</evidence>
<proteinExistence type="predicted"/>
<dbReference type="PANTHER" id="PTHR43524">
    <property type="entry name" value="RADICAL SAM SUPERFAMILY PROTEIN"/>
    <property type="match status" value="1"/>
</dbReference>
<dbReference type="CDD" id="cd21128">
    <property type="entry name" value="SPASM_rSAM"/>
    <property type="match status" value="1"/>
</dbReference>
<dbReference type="GO" id="GO:0046872">
    <property type="term" value="F:metal ion binding"/>
    <property type="evidence" value="ECO:0007669"/>
    <property type="project" value="UniProtKB-KW"/>
</dbReference>
<dbReference type="InterPro" id="IPR007197">
    <property type="entry name" value="rSAM"/>
</dbReference>
<dbReference type="SUPFAM" id="SSF102114">
    <property type="entry name" value="Radical SAM enzymes"/>
    <property type="match status" value="1"/>
</dbReference>
<evidence type="ECO:0000256" key="4">
    <source>
        <dbReference type="ARBA" id="ARBA00023004"/>
    </source>
</evidence>
<dbReference type="SFLD" id="SFLDS00029">
    <property type="entry name" value="Radical_SAM"/>
    <property type="match status" value="1"/>
</dbReference>
<reference evidence="7 8" key="1">
    <citation type="submission" date="2019-02" db="EMBL/GenBank/DDBJ databases">
        <title>Deep-cultivation of Planctomycetes and their phenomic and genomic characterization uncovers novel biology.</title>
        <authorList>
            <person name="Wiegand S."/>
            <person name="Jogler M."/>
            <person name="Boedeker C."/>
            <person name="Pinto D."/>
            <person name="Vollmers J."/>
            <person name="Rivas-Marin E."/>
            <person name="Kohn T."/>
            <person name="Peeters S.H."/>
            <person name="Heuer A."/>
            <person name="Rast P."/>
            <person name="Oberbeckmann S."/>
            <person name="Bunk B."/>
            <person name="Jeske O."/>
            <person name="Meyerdierks A."/>
            <person name="Storesund J.E."/>
            <person name="Kallscheuer N."/>
            <person name="Luecker S."/>
            <person name="Lage O.M."/>
            <person name="Pohl T."/>
            <person name="Merkel B.J."/>
            <person name="Hornburger P."/>
            <person name="Mueller R.-W."/>
            <person name="Bruemmer F."/>
            <person name="Labrenz M."/>
            <person name="Spormann A.M."/>
            <person name="Op den Camp H."/>
            <person name="Overmann J."/>
            <person name="Amann R."/>
            <person name="Jetten M.S.M."/>
            <person name="Mascher T."/>
            <person name="Medema M.H."/>
            <person name="Devos D.P."/>
            <person name="Kaster A.-K."/>
            <person name="Ovreas L."/>
            <person name="Rohde M."/>
            <person name="Galperin M.Y."/>
            <person name="Jogler C."/>
        </authorList>
    </citation>
    <scope>NUCLEOTIDE SEQUENCE [LARGE SCALE GENOMIC DNA]</scope>
    <source>
        <strain evidence="7 8">Q31a</strain>
    </source>
</reference>
<dbReference type="InterPro" id="IPR013785">
    <property type="entry name" value="Aldolase_TIM"/>
</dbReference>
<evidence type="ECO:0000313" key="7">
    <source>
        <dbReference type="EMBL" id="QDV21734.1"/>
    </source>
</evidence>
<dbReference type="CDD" id="cd01335">
    <property type="entry name" value="Radical_SAM"/>
    <property type="match status" value="1"/>
</dbReference>
<organism evidence="7 8">
    <name type="scientific">Aureliella helgolandensis</name>
    <dbReference type="NCBI Taxonomy" id="2527968"/>
    <lineage>
        <taxon>Bacteria</taxon>
        <taxon>Pseudomonadati</taxon>
        <taxon>Planctomycetota</taxon>
        <taxon>Planctomycetia</taxon>
        <taxon>Pirellulales</taxon>
        <taxon>Pirellulaceae</taxon>
        <taxon>Aureliella</taxon>
    </lineage>
</organism>
<dbReference type="Pfam" id="PF04055">
    <property type="entry name" value="Radical_SAM"/>
    <property type="match status" value="1"/>
</dbReference>
<sequence length="429" mass="48782">MYLRMAKRLAWETDKRLLWKAVYQAGWKGLRSVQKHKKRLKKGEFFPPFLYISIINSCNLRCQGCWVDVSAKQTKIDIAALNRTVNEAKAMGNAFFGILGGEPFLHKELLDFLEGQPDAYFQVFTNGHFITDEVAKRLRKMGNVTPLISVEGSEIVSDERRGRADVLNQTMQGIQNCLNNKVLTGVCTSICRTNIDDLLHQRWVDALIEMGVMYCWFHVYRPMGPEPMPELALNPEQLRRVRQFVVDTRATKPIVVIDAYHDGAGQALCPAATGFTHHVGPAGDIEPCPIIQLATESIYDERPLKETFNNSEFLRDFRELAAEHTRGCVVLERPDLLVELAKKHNARDTTQRKTSIAELEATVPRRSQYVPGGEIPERSWAVRFAKWIAFNDFGTYTQHFKAENWVDPENVATQPPAGKLQLPVVTKDR</sequence>
<evidence type="ECO:0000256" key="5">
    <source>
        <dbReference type="ARBA" id="ARBA00023014"/>
    </source>
</evidence>
<evidence type="ECO:0000256" key="2">
    <source>
        <dbReference type="ARBA" id="ARBA00022691"/>
    </source>
</evidence>
<dbReference type="KEGG" id="ahel:Q31a_00130"/>
<evidence type="ECO:0000256" key="3">
    <source>
        <dbReference type="ARBA" id="ARBA00022723"/>
    </source>
</evidence>
<dbReference type="Proteomes" id="UP000318017">
    <property type="component" value="Chromosome"/>
</dbReference>
<accession>A0A518FZN9</accession>
<keyword evidence="8" id="KW-1185">Reference proteome</keyword>
<dbReference type="EMBL" id="CP036298">
    <property type="protein sequence ID" value="QDV21734.1"/>
    <property type="molecule type" value="Genomic_DNA"/>
</dbReference>
<dbReference type="GO" id="GO:0051536">
    <property type="term" value="F:iron-sulfur cluster binding"/>
    <property type="evidence" value="ECO:0007669"/>
    <property type="project" value="UniProtKB-KW"/>
</dbReference>
<feature type="domain" description="Radical SAM core" evidence="6">
    <location>
        <begin position="44"/>
        <end position="264"/>
    </location>
</feature>
<evidence type="ECO:0000259" key="6">
    <source>
        <dbReference type="PROSITE" id="PS51918"/>
    </source>
</evidence>
<dbReference type="PROSITE" id="PS51918">
    <property type="entry name" value="RADICAL_SAM"/>
    <property type="match status" value="1"/>
</dbReference>
<dbReference type="InterPro" id="IPR058240">
    <property type="entry name" value="rSAM_sf"/>
</dbReference>
<keyword evidence="4" id="KW-0408">Iron</keyword>
<gene>
    <name evidence="7" type="primary">moaA_1</name>
    <name evidence="7" type="ORF">Q31a_00130</name>
</gene>
<dbReference type="AlphaFoldDB" id="A0A518FZN9"/>
<comment type="cofactor">
    <cofactor evidence="1">
        <name>[4Fe-4S] cluster</name>
        <dbReference type="ChEBI" id="CHEBI:49883"/>
    </cofactor>
</comment>
<dbReference type="SFLD" id="SFLDG01067">
    <property type="entry name" value="SPASM/twitch_domain_containing"/>
    <property type="match status" value="1"/>
</dbReference>
<dbReference type="PANTHER" id="PTHR43524:SF1">
    <property type="entry name" value="RADICAL SAM SUPERFAMILY PROTEIN"/>
    <property type="match status" value="1"/>
</dbReference>
<evidence type="ECO:0000313" key="8">
    <source>
        <dbReference type="Proteomes" id="UP000318017"/>
    </source>
</evidence>
<keyword evidence="2" id="KW-0949">S-adenosyl-L-methionine</keyword>
<dbReference type="Gene3D" id="3.20.20.70">
    <property type="entry name" value="Aldolase class I"/>
    <property type="match status" value="1"/>
</dbReference>
<dbReference type="GO" id="GO:0003824">
    <property type="term" value="F:catalytic activity"/>
    <property type="evidence" value="ECO:0007669"/>
    <property type="project" value="InterPro"/>
</dbReference>
<protein>
    <submittedName>
        <fullName evidence="7">Cyclic pyranopterin monophosphate synthase</fullName>
    </submittedName>
</protein>